<proteinExistence type="predicted"/>
<name>A0A9Q1AF62_9ROSI</name>
<feature type="region of interest" description="Disordered" evidence="1">
    <location>
        <begin position="1"/>
        <end position="31"/>
    </location>
</feature>
<dbReference type="Proteomes" id="UP001151752">
    <property type="component" value="Chromosome 8"/>
</dbReference>
<dbReference type="AlphaFoldDB" id="A0A9Q1AF62"/>
<evidence type="ECO:0000313" key="2">
    <source>
        <dbReference type="EMBL" id="KAJ6769170.1"/>
    </source>
</evidence>
<feature type="compositionally biased region" description="Basic and acidic residues" evidence="1">
    <location>
        <begin position="1"/>
        <end position="11"/>
    </location>
</feature>
<evidence type="ECO:0000313" key="3">
    <source>
        <dbReference type="Proteomes" id="UP001151752"/>
    </source>
</evidence>
<feature type="region of interest" description="Disordered" evidence="1">
    <location>
        <begin position="56"/>
        <end position="76"/>
    </location>
</feature>
<feature type="compositionally biased region" description="Basic residues" evidence="1">
    <location>
        <begin position="63"/>
        <end position="76"/>
    </location>
</feature>
<reference evidence="2" key="1">
    <citation type="submission" date="2022-11" db="EMBL/GenBank/DDBJ databases">
        <authorList>
            <person name="Hyden B.L."/>
            <person name="Feng K."/>
            <person name="Yates T."/>
            <person name="Jawdy S."/>
            <person name="Smart L.B."/>
            <person name="Muchero W."/>
        </authorList>
    </citation>
    <scope>NUCLEOTIDE SEQUENCE</scope>
    <source>
        <tissue evidence="2">Shoot tip</tissue>
    </source>
</reference>
<keyword evidence="3" id="KW-1185">Reference proteome</keyword>
<dbReference type="EMBL" id="JAPFFM010000003">
    <property type="protein sequence ID" value="KAJ6769170.1"/>
    <property type="molecule type" value="Genomic_DNA"/>
</dbReference>
<accession>A0A9Q1AF62</accession>
<protein>
    <submittedName>
        <fullName evidence="2">Uncharacterized protein</fullName>
    </submittedName>
</protein>
<reference evidence="2" key="2">
    <citation type="journal article" date="2023" name="Int. J. Mol. Sci.">
        <title>De Novo Assembly and Annotation of 11 Diverse Shrub Willow (Salix) Genomes Reveals Novel Gene Organization in Sex-Linked Regions.</title>
        <authorList>
            <person name="Hyden B."/>
            <person name="Feng K."/>
            <person name="Yates T.B."/>
            <person name="Jawdy S."/>
            <person name="Cereghino C."/>
            <person name="Smart L.B."/>
            <person name="Muchero W."/>
        </authorList>
    </citation>
    <scope>NUCLEOTIDE SEQUENCE</scope>
    <source>
        <tissue evidence="2">Shoot tip</tissue>
    </source>
</reference>
<feature type="region of interest" description="Disordered" evidence="1">
    <location>
        <begin position="102"/>
        <end position="128"/>
    </location>
</feature>
<sequence length="128" mass="15390">MQNLEKEKSNNESDEVEINPMVSGLENDDQSVRYEELRQRLHREIEDFDEVEIAVSQRDQRRGGRRKRFCKRHARGNLGLKKRSQAQVLHRKAWRRMRKKLQMSSSSVMLEEEEEEEEEEVTRFVDSN</sequence>
<evidence type="ECO:0000256" key="1">
    <source>
        <dbReference type="SAM" id="MobiDB-lite"/>
    </source>
</evidence>
<organism evidence="2 3">
    <name type="scientific">Salix koriyanagi</name>
    <dbReference type="NCBI Taxonomy" id="2511006"/>
    <lineage>
        <taxon>Eukaryota</taxon>
        <taxon>Viridiplantae</taxon>
        <taxon>Streptophyta</taxon>
        <taxon>Embryophyta</taxon>
        <taxon>Tracheophyta</taxon>
        <taxon>Spermatophyta</taxon>
        <taxon>Magnoliopsida</taxon>
        <taxon>eudicotyledons</taxon>
        <taxon>Gunneridae</taxon>
        <taxon>Pentapetalae</taxon>
        <taxon>rosids</taxon>
        <taxon>fabids</taxon>
        <taxon>Malpighiales</taxon>
        <taxon>Salicaceae</taxon>
        <taxon>Saliceae</taxon>
        <taxon>Salix</taxon>
    </lineage>
</organism>
<feature type="compositionally biased region" description="Acidic residues" evidence="1">
    <location>
        <begin position="110"/>
        <end position="120"/>
    </location>
</feature>
<comment type="caution">
    <text evidence="2">The sequence shown here is derived from an EMBL/GenBank/DDBJ whole genome shotgun (WGS) entry which is preliminary data.</text>
</comment>
<gene>
    <name evidence="2" type="ORF">OIU74_022773</name>
</gene>